<dbReference type="OrthoDB" id="6073217at2"/>
<dbReference type="Pfam" id="PF20256">
    <property type="entry name" value="MoCoBD_2"/>
    <property type="match status" value="2"/>
</dbReference>
<dbReference type="InterPro" id="IPR046867">
    <property type="entry name" value="AldOxase/xan_DH_MoCoBD2"/>
</dbReference>
<dbReference type="InterPro" id="IPR012368">
    <property type="entry name" value="OxRdtase_Mopterin-bd_su_IorB"/>
</dbReference>
<feature type="domain" description="Aldehyde oxidase/xanthine dehydrogenase a/b hammerhead" evidence="2">
    <location>
        <begin position="209"/>
        <end position="295"/>
    </location>
</feature>
<dbReference type="Gene3D" id="3.90.1170.50">
    <property type="entry name" value="Aldehyde oxidase/xanthine dehydrogenase, a/b hammerhead"/>
    <property type="match status" value="1"/>
</dbReference>
<dbReference type="Gene3D" id="3.30.365.10">
    <property type="entry name" value="Aldehyde oxidase/xanthine dehydrogenase, molybdopterin binding domain"/>
    <property type="match status" value="4"/>
</dbReference>
<dbReference type="PANTHER" id="PTHR47495:SF1">
    <property type="entry name" value="BLL3820 PROTEIN"/>
    <property type="match status" value="1"/>
</dbReference>
<organism evidence="3 4">
    <name type="scientific">Marinobacterium lutimaris</name>
    <dbReference type="NCBI Taxonomy" id="568106"/>
    <lineage>
        <taxon>Bacteria</taxon>
        <taxon>Pseudomonadati</taxon>
        <taxon>Pseudomonadota</taxon>
        <taxon>Gammaproteobacteria</taxon>
        <taxon>Oceanospirillales</taxon>
        <taxon>Oceanospirillaceae</taxon>
        <taxon>Marinobacterium</taxon>
    </lineage>
</organism>
<dbReference type="EMBL" id="FNVQ01000008">
    <property type="protein sequence ID" value="SEG87259.1"/>
    <property type="molecule type" value="Genomic_DNA"/>
</dbReference>
<proteinExistence type="predicted"/>
<dbReference type="SUPFAM" id="SSF56003">
    <property type="entry name" value="Molybdenum cofactor-binding domain"/>
    <property type="match status" value="2"/>
</dbReference>
<dbReference type="InterPro" id="IPR037165">
    <property type="entry name" value="AldOxase/xan_DH_Mopterin-bd_sf"/>
</dbReference>
<keyword evidence="4" id="KW-1185">Reference proteome</keyword>
<sequence length="759" mass="82824">MSNNSASVPSREHILTADGTLVVYRDPKPSPRPAPGQPGTYSNYVPTEPELFLAMLDDGRTLAFNGHVDLGTGIRTSLAQIVAEELDIAPEKVCMILGDPKDVPNQGPTIASATIQITAQPLRKAAAQAKQYLLKLAADKLATDVDKLNVNRGVVESNVNPELNISYEALLKGARHELQHDDSVQVKSPAEYKTVGTSFGRVDIPKKATGQLTFVHDMRVPGMLHGRVIRPPYVGRDSGEFVGTSLIRIDRHSIDHIHGIVDIVVQGDFVGVVAEREEQAIKAANELHVEWKTPPKLPDLNNLEKVLREIPAKYRPLRQQGDFERASQSGTESIAHTYIWPYNLHGSIGPSCALADCTESSLKVWSGTQNPHSLRNHLSSLMDLDEGAIEVVRMEASGCYGRNCADDVCGDAALLSRAVKKPVRVQLSREQEHGWEPKGTAQLMDAEAVLDKDRISAYKFSTRYPSNDAPLLALVLTGKEDASNRIFEMGDRTAVPPYAYANLDISCDDAPPVVRSAWLRGVSALPNTFAHECMIDELASRAGADPIEFRISHLNDERVISLINELKENYGWQSRVAGKGTQTADGGLKGRGFAYAHYVHSKFPGFGAAMAAWILELTVYPETGEIKIDRVVAAQDAGLIVNPAGVQHQVHGNIIQTLSRCIKEEVVFNSDQPTTLEWGSYPILKFNELPQIDILLLNKPDEAPLGVGESAALPCAPAIANALFDATGVRFYEAPFTPERIRKRLAAAKVSTRSQPVPA</sequence>
<dbReference type="PIRSF" id="PIRSF036389">
    <property type="entry name" value="IOR_B"/>
    <property type="match status" value="1"/>
</dbReference>
<evidence type="ECO:0000313" key="4">
    <source>
        <dbReference type="Proteomes" id="UP000236745"/>
    </source>
</evidence>
<dbReference type="SMART" id="SM01008">
    <property type="entry name" value="Ald_Xan_dh_C"/>
    <property type="match status" value="1"/>
</dbReference>
<evidence type="ECO:0000259" key="2">
    <source>
        <dbReference type="SMART" id="SM01008"/>
    </source>
</evidence>
<dbReference type="GO" id="GO:0016491">
    <property type="term" value="F:oxidoreductase activity"/>
    <property type="evidence" value="ECO:0007669"/>
    <property type="project" value="InterPro"/>
</dbReference>
<dbReference type="InterPro" id="IPR008274">
    <property type="entry name" value="AldOxase/xan_DH_MoCoBD1"/>
</dbReference>
<accession>A0A1H6DPN7</accession>
<dbReference type="AlphaFoldDB" id="A0A1H6DPN7"/>
<dbReference type="Pfam" id="PF02738">
    <property type="entry name" value="MoCoBD_1"/>
    <property type="match status" value="1"/>
</dbReference>
<gene>
    <name evidence="3" type="ORF">SAMN05444390_10857</name>
</gene>
<evidence type="ECO:0000256" key="1">
    <source>
        <dbReference type="SAM" id="MobiDB-lite"/>
    </source>
</evidence>
<dbReference type="InterPro" id="IPR036856">
    <property type="entry name" value="Ald_Oxase/Xan_DH_a/b_sf"/>
</dbReference>
<evidence type="ECO:0000313" key="3">
    <source>
        <dbReference type="EMBL" id="SEG87259.1"/>
    </source>
</evidence>
<dbReference type="InterPro" id="IPR052516">
    <property type="entry name" value="N-heterocyclic_Hydroxylase"/>
</dbReference>
<dbReference type="Proteomes" id="UP000236745">
    <property type="component" value="Unassembled WGS sequence"/>
</dbReference>
<dbReference type="RefSeq" id="WP_104005743.1">
    <property type="nucleotide sequence ID" value="NZ_FNVQ01000008.1"/>
</dbReference>
<name>A0A1H6DPN7_9GAMM</name>
<dbReference type="SUPFAM" id="SSF54665">
    <property type="entry name" value="CO dehydrogenase molybdoprotein N-domain-like"/>
    <property type="match status" value="1"/>
</dbReference>
<dbReference type="PANTHER" id="PTHR47495">
    <property type="entry name" value="ALDEHYDE DEHYDROGENASE"/>
    <property type="match status" value="1"/>
</dbReference>
<protein>
    <submittedName>
        <fullName evidence="3">Nicotinate dehydrogenase subunit B</fullName>
    </submittedName>
</protein>
<dbReference type="InterPro" id="IPR000674">
    <property type="entry name" value="Ald_Oxase/Xan_DH_a/b"/>
</dbReference>
<reference evidence="3 4" key="1">
    <citation type="submission" date="2016-10" db="EMBL/GenBank/DDBJ databases">
        <authorList>
            <person name="de Groot N.N."/>
        </authorList>
    </citation>
    <scope>NUCLEOTIDE SEQUENCE [LARGE SCALE GENOMIC DNA]</scope>
    <source>
        <strain evidence="3 4">DSM 22012</strain>
    </source>
</reference>
<feature type="region of interest" description="Disordered" evidence="1">
    <location>
        <begin position="23"/>
        <end position="42"/>
    </location>
</feature>